<dbReference type="Proteomes" id="UP001212997">
    <property type="component" value="Unassembled WGS sequence"/>
</dbReference>
<evidence type="ECO:0000256" key="1">
    <source>
        <dbReference type="SAM" id="MobiDB-lite"/>
    </source>
</evidence>
<keyword evidence="5" id="KW-1185">Reference proteome</keyword>
<sequence length="748" mass="82591">MTSGQRLNATAGQGMNLFARGEGLKAVAGEGPLLLQAQADTLTANAQKDIKLTSNEGQFVAMAKTIRLVAEDGSYIEIGNGVTIGTNGSIKLLSASHQWGGPSTQQVSQTPFNRAPTDQQFRLHVPGHTDETPAIAANRSYRISLDDGRVIEGKSDANGLTNLLKDDMARIAKIDILKPTLRGSIAFESRKLQARRNSGGPSRRRYFLHGVNDPGGNYDHIEKGLCEGLNERLSRVDLKPGEYGVAFQKALKYTHKDPDFAQWRETKYDPDTYLYKRTEITDGPGKTHSMFIPFYWGYRASPDEIKGGEKNPVTLRGQYQDKHGNRLSKHFAKGGGMFNNATTNIPAMFDPGWLDNTANQVASAKMSDYQYSTESPHRHYFVLAAKRLAMLIHEIRRVDPNETISIMAHSQGTMITLLSQAFLVEDSKERCADCVIMVDTPYGVSEPVLGDIAQPSATPYTSRGKINTLKNIVKAVTGNPWPSPKLDELKVEQQPGTPNPKYQGRTGHGWSPAQASRRDKDGSIHTFQERDNRGKVYLYFCTEDTTVDLPNIKGIGTHGVPDTVEEGWFSDKKNSIWKPIQKSKAVLPAMNELKNLRFYQRLWTKKVSGINNGQPVLVGTTPAHYDGTYDAGLISKDIEKRWINGEAIVPPYKPNLYGDEGIKGDPNTSGRDKPDYVSRDTLLGNPGAKDIRVVAMPDVPKDVFDGGYQKGRSQKSSATISKTIDFKLLGHCLVRRIPAKGLTRSAVE</sequence>
<accession>A0AAD5UNY3</accession>
<evidence type="ECO:0000313" key="5">
    <source>
        <dbReference type="Proteomes" id="UP001212997"/>
    </source>
</evidence>
<protein>
    <recommendedName>
        <fullName evidence="6">DUF3274 domain-containing protein</fullName>
    </recommendedName>
</protein>
<comment type="caution">
    <text evidence="4">The sequence shown here is derived from an EMBL/GenBank/DDBJ whole genome shotgun (WGS) entry which is preliminary data.</text>
</comment>
<dbReference type="Pfam" id="PF24322">
    <property type="entry name" value="Tle3"/>
    <property type="match status" value="1"/>
</dbReference>
<evidence type="ECO:0008006" key="6">
    <source>
        <dbReference type="Google" id="ProtNLM"/>
    </source>
</evidence>
<feature type="domain" description="DUF2345" evidence="2">
    <location>
        <begin position="1"/>
        <end position="103"/>
    </location>
</feature>
<dbReference type="InterPro" id="IPR056221">
    <property type="entry name" value="Tle3_ab_dom"/>
</dbReference>
<proteinExistence type="predicted"/>
<dbReference type="AlphaFoldDB" id="A0AAD5UNY3"/>
<feature type="region of interest" description="Disordered" evidence="1">
    <location>
        <begin position="483"/>
        <end position="527"/>
    </location>
</feature>
<evidence type="ECO:0000259" key="3">
    <source>
        <dbReference type="Pfam" id="PF24322"/>
    </source>
</evidence>
<dbReference type="InterPro" id="IPR018769">
    <property type="entry name" value="VgrG2_DUF2345"/>
</dbReference>
<evidence type="ECO:0000313" key="4">
    <source>
        <dbReference type="EMBL" id="KAJ3473171.1"/>
    </source>
</evidence>
<evidence type="ECO:0000259" key="2">
    <source>
        <dbReference type="Pfam" id="PF10106"/>
    </source>
</evidence>
<reference evidence="4" key="1">
    <citation type="submission" date="2022-07" db="EMBL/GenBank/DDBJ databases">
        <title>Genome Sequence of Physisporinus lineatus.</title>
        <authorList>
            <person name="Buettner E."/>
        </authorList>
    </citation>
    <scope>NUCLEOTIDE SEQUENCE</scope>
    <source>
        <strain evidence="4">VT162</strain>
    </source>
</reference>
<dbReference type="Pfam" id="PF10106">
    <property type="entry name" value="DUF2345"/>
    <property type="match status" value="1"/>
</dbReference>
<gene>
    <name evidence="4" type="ORF">NLI96_g13103</name>
</gene>
<feature type="compositionally biased region" description="Basic and acidic residues" evidence="1">
    <location>
        <begin position="516"/>
        <end position="527"/>
    </location>
</feature>
<dbReference type="EMBL" id="JANAWD010001525">
    <property type="protein sequence ID" value="KAJ3473171.1"/>
    <property type="molecule type" value="Genomic_DNA"/>
</dbReference>
<name>A0AAD5UNY3_9APHY</name>
<feature type="domain" description="T6SS Tle3 phospholipase effector alpha/beta" evidence="3">
    <location>
        <begin position="207"/>
        <end position="561"/>
    </location>
</feature>
<organism evidence="4 5">
    <name type="scientific">Meripilus lineatus</name>
    <dbReference type="NCBI Taxonomy" id="2056292"/>
    <lineage>
        <taxon>Eukaryota</taxon>
        <taxon>Fungi</taxon>
        <taxon>Dikarya</taxon>
        <taxon>Basidiomycota</taxon>
        <taxon>Agaricomycotina</taxon>
        <taxon>Agaricomycetes</taxon>
        <taxon>Polyporales</taxon>
        <taxon>Meripilaceae</taxon>
        <taxon>Meripilus</taxon>
    </lineage>
</organism>